<dbReference type="RefSeq" id="XP_721470.2">
    <property type="nucleotide sequence ID" value="XM_716377.2"/>
</dbReference>
<dbReference type="EMBL" id="CP017623">
    <property type="protein sequence ID" value="AOW25964.1"/>
    <property type="molecule type" value="Genomic_DNA"/>
</dbReference>
<keyword evidence="1" id="KW-0175">Coiled coil</keyword>
<feature type="region of interest" description="Disordered" evidence="2">
    <location>
        <begin position="322"/>
        <end position="371"/>
    </location>
</feature>
<evidence type="ECO:0000256" key="3">
    <source>
        <dbReference type="SAM" id="Phobius"/>
    </source>
</evidence>
<proteinExistence type="predicted"/>
<feature type="compositionally biased region" description="Low complexity" evidence="2">
    <location>
        <begin position="266"/>
        <end position="283"/>
    </location>
</feature>
<feature type="compositionally biased region" description="Acidic residues" evidence="2">
    <location>
        <begin position="22"/>
        <end position="38"/>
    </location>
</feature>
<reference evidence="5 6" key="1">
    <citation type="journal article" date="2004" name="Proc. Natl. Acad. Sci. U.S.A.">
        <title>The diploid genome sequence of Candida albicans.</title>
        <authorList>
            <person name="Jones T."/>
            <person name="Federspiel N.A."/>
            <person name="Chibana H."/>
            <person name="Dungan J."/>
            <person name="Kalman S."/>
            <person name="Magee B.B."/>
            <person name="Newport G."/>
            <person name="Thorstenson Y.R."/>
            <person name="Agabian N."/>
            <person name="Magee P.T."/>
            <person name="Davis R.W."/>
            <person name="Scherer S."/>
        </authorList>
    </citation>
    <scope>NUCLEOTIDE SEQUENCE [LARGE SCALE GENOMIC DNA]</scope>
    <source>
        <strain evidence="6">SC5314 / ATCC MYA-2876</strain>
    </source>
</reference>
<reference evidence="5 6" key="3">
    <citation type="journal article" date="2013" name="Genome Biol.">
        <title>Assembly of a phased diploid Candida albicans genome facilitates allele-specific measurements and provides a simple model for repeat and indel structure.</title>
        <authorList>
            <person name="Muzzey D."/>
            <person name="Schwartz K."/>
            <person name="Weissman J.S."/>
            <person name="Sherlock G."/>
        </authorList>
    </citation>
    <scope>NUCLEOTIDE SEQUENCE [LARGE SCALE GENOMIC DNA]</scope>
    <source>
        <strain evidence="6">SC5314 / ATCC MYA-2876</strain>
    </source>
</reference>
<feature type="compositionally biased region" description="Basic and acidic residues" evidence="2">
    <location>
        <begin position="12"/>
        <end position="21"/>
    </location>
</feature>
<dbReference type="KEGG" id="cal:CAALFM_C102830WA"/>
<dbReference type="eggNOG" id="ENOG502RQ68">
    <property type="taxonomic scope" value="Eukaryota"/>
</dbReference>
<keyword evidence="3" id="KW-1133">Transmembrane helix</keyword>
<feature type="transmembrane region" description="Helical" evidence="3">
    <location>
        <begin position="565"/>
        <end position="586"/>
    </location>
</feature>
<dbReference type="CGD" id="CAL0000184091">
    <property type="gene designation" value="orf19.10488"/>
</dbReference>
<dbReference type="STRING" id="237561.A0A1D8PCU1"/>
<evidence type="ECO:0000313" key="5">
    <source>
        <dbReference type="EMBL" id="AOW25964.1"/>
    </source>
</evidence>
<dbReference type="InParanoid" id="A0A1D8PCU1"/>
<dbReference type="GeneID" id="3636876"/>
<feature type="compositionally biased region" description="Basic and acidic residues" evidence="2">
    <location>
        <begin position="339"/>
        <end position="357"/>
    </location>
</feature>
<evidence type="ECO:0000313" key="4">
    <source>
        <dbReference type="CGD" id="CAL0000184091"/>
    </source>
</evidence>
<dbReference type="AlphaFoldDB" id="A0A1D8PCU1"/>
<dbReference type="Proteomes" id="UP000000559">
    <property type="component" value="Chromosome 1"/>
</dbReference>
<feature type="region of interest" description="Disordered" evidence="2">
    <location>
        <begin position="1"/>
        <end position="38"/>
    </location>
</feature>
<sequence length="589" mass="67506">MFSPHLTPLSSQHEKSRKFSLEEEEEGEEEEVEEELTTYDEIEHNKKLETNFPFRQQYDIDNKNSLLSREKHMHVSSLSGDNFLRRQLNYEEEYGNNNNTEREEMVTQYNNNNKSNVDSSKNILSNQNSFEDISQCNQAKSDSTDSLCLEVANHNKNNNHFISGASTPPDTMYNYNGLPMVYSSLENNNKVPRKQFNLHSQQVPPQLQVQLPQSHNIQRSLLANSSATNLNAYLRGNRRYSSSGNSNPINDLLTSPKFIKSNKFNSPIPSSTPTTTAQTSPITNGNPVIDQKNRLVDQFYNSGRITSPGSRVDLSNMHKEASLISPTQQQSFSKVSTPKSERKFNWKEDSLEPRDELTDYSPTPPIEKNHNLDDEIMDDILNKGGFKFKYDPNQLVQDKELVNYLLNIDNILDHNENTHDIKNKKDTSLSELNKAMSNLYETTLLKSKKILTPHKNEHFDSLTELSHLERYLDELHNSIDSLGRSLGANRDKVRGSYKDEINDNIARLNQVSKELETLEAKANTFRDQISQQKANNTNQMMGTIAILTDVNNKMKKYSIIKRNRIIVEVNIVLGLLVLVVSIYYGYKNK</sequence>
<evidence type="ECO:0000313" key="6">
    <source>
        <dbReference type="Proteomes" id="UP000000559"/>
    </source>
</evidence>
<evidence type="ECO:0000256" key="1">
    <source>
        <dbReference type="SAM" id="Coils"/>
    </source>
</evidence>
<feature type="compositionally biased region" description="Polar residues" evidence="2">
    <location>
        <begin position="324"/>
        <end position="338"/>
    </location>
</feature>
<evidence type="ECO:0000256" key="2">
    <source>
        <dbReference type="SAM" id="MobiDB-lite"/>
    </source>
</evidence>
<keyword evidence="6" id="KW-1185">Reference proteome</keyword>
<name>A0A1D8PCU1_CANAL</name>
<reference evidence="5 6" key="2">
    <citation type="journal article" date="2007" name="Genome Biol.">
        <title>Assembly of the Candida albicans genome into sixteen supercontigs aligned on the eight chromosomes.</title>
        <authorList>
            <person name="van het Hoog M."/>
            <person name="Rast T.J."/>
            <person name="Martchenko M."/>
            <person name="Grindle S."/>
            <person name="Dignard D."/>
            <person name="Hogues H."/>
            <person name="Cuomo C."/>
            <person name="Berriman M."/>
            <person name="Scherer S."/>
            <person name="Magee B.B."/>
            <person name="Whiteway M."/>
            <person name="Chibana H."/>
            <person name="Nantel A."/>
            <person name="Magee P.T."/>
        </authorList>
    </citation>
    <scope>GENOME REANNOTATION</scope>
    <source>
        <strain evidence="6">SC5314 / ATCC MYA-2876</strain>
    </source>
</reference>
<keyword evidence="3" id="KW-0472">Membrane</keyword>
<protein>
    <submittedName>
        <fullName evidence="5">Uncharacterized protein</fullName>
    </submittedName>
</protein>
<keyword evidence="3" id="KW-0812">Transmembrane</keyword>
<feature type="coiled-coil region" evidence="1">
    <location>
        <begin position="498"/>
        <end position="535"/>
    </location>
</feature>
<dbReference type="SMR" id="A0A1D8PCU1"/>
<dbReference type="OrthoDB" id="4026435at2759"/>
<dbReference type="VEuPathDB" id="FungiDB:C1_02830W_A"/>
<feature type="region of interest" description="Disordered" evidence="2">
    <location>
        <begin position="263"/>
        <end position="290"/>
    </location>
</feature>
<organism evidence="5 6">
    <name type="scientific">Candida albicans (strain SC5314 / ATCC MYA-2876)</name>
    <name type="common">Yeast</name>
    <dbReference type="NCBI Taxonomy" id="237561"/>
    <lineage>
        <taxon>Eukaryota</taxon>
        <taxon>Fungi</taxon>
        <taxon>Dikarya</taxon>
        <taxon>Ascomycota</taxon>
        <taxon>Saccharomycotina</taxon>
        <taxon>Pichiomycetes</taxon>
        <taxon>Debaryomycetaceae</taxon>
        <taxon>Candida/Lodderomyces clade</taxon>
        <taxon>Candida</taxon>
    </lineage>
</organism>
<accession>A0A1D8PCU1</accession>
<gene>
    <name evidence="5" type="ordered locus">CAALFM_C102830WA</name>
    <name evidence="4" type="ordered locus">orf19.10488</name>
</gene>